<dbReference type="Pfam" id="PF03467">
    <property type="entry name" value="Smg4_UPF3"/>
    <property type="match status" value="1"/>
</dbReference>
<keyword evidence="4" id="KW-0539">Nucleus</keyword>
<feature type="compositionally biased region" description="Gly residues" evidence="5">
    <location>
        <begin position="430"/>
        <end position="445"/>
    </location>
</feature>
<feature type="compositionally biased region" description="Pro residues" evidence="5">
    <location>
        <begin position="384"/>
        <end position="397"/>
    </location>
</feature>
<dbReference type="InterPro" id="IPR005120">
    <property type="entry name" value="UPF3_dom"/>
</dbReference>
<dbReference type="SUPFAM" id="SSF54928">
    <property type="entry name" value="RNA-binding domain, RBD"/>
    <property type="match status" value="1"/>
</dbReference>
<feature type="compositionally biased region" description="Gly residues" evidence="5">
    <location>
        <begin position="399"/>
        <end position="422"/>
    </location>
</feature>
<dbReference type="InterPro" id="IPR039722">
    <property type="entry name" value="Upf3"/>
</dbReference>
<dbReference type="GO" id="GO:0045727">
    <property type="term" value="P:positive regulation of translation"/>
    <property type="evidence" value="ECO:0007669"/>
    <property type="project" value="TreeGrafter"/>
</dbReference>
<dbReference type="Gene3D" id="3.30.70.330">
    <property type="match status" value="1"/>
</dbReference>
<feature type="compositionally biased region" description="Low complexity" evidence="5">
    <location>
        <begin position="304"/>
        <end position="340"/>
    </location>
</feature>
<organism evidence="7 8">
    <name type="scientific">Rhodotorula toruloides</name>
    <name type="common">Yeast</name>
    <name type="synonym">Rhodosporidium toruloides</name>
    <dbReference type="NCBI Taxonomy" id="5286"/>
    <lineage>
        <taxon>Eukaryota</taxon>
        <taxon>Fungi</taxon>
        <taxon>Dikarya</taxon>
        <taxon>Basidiomycota</taxon>
        <taxon>Pucciniomycotina</taxon>
        <taxon>Microbotryomycetes</taxon>
        <taxon>Sporidiobolales</taxon>
        <taxon>Sporidiobolaceae</taxon>
        <taxon>Rhodotorula</taxon>
    </lineage>
</organism>
<accession>A0A511KGL4</accession>
<evidence type="ECO:0000313" key="8">
    <source>
        <dbReference type="Proteomes" id="UP000321518"/>
    </source>
</evidence>
<dbReference type="PANTHER" id="PTHR13112">
    <property type="entry name" value="UPF3 REGULATOR OF NONSENSE TRANSCRIPTS-LIKE PROTEIN"/>
    <property type="match status" value="1"/>
</dbReference>
<evidence type="ECO:0000259" key="6">
    <source>
        <dbReference type="Pfam" id="PF03467"/>
    </source>
</evidence>
<keyword evidence="3" id="KW-0866">Nonsense-mediated mRNA decay</keyword>
<reference evidence="7 8" key="1">
    <citation type="submission" date="2019-07" db="EMBL/GenBank/DDBJ databases">
        <title>Rhodotorula toruloides NBRC10032 genome sequencing.</title>
        <authorList>
            <person name="Shida Y."/>
            <person name="Takaku H."/>
            <person name="Ogasawara W."/>
            <person name="Mori K."/>
        </authorList>
    </citation>
    <scope>NUCLEOTIDE SEQUENCE [LARGE SCALE GENOMIC DNA]</scope>
    <source>
        <strain evidence="7 8">NBRC10032</strain>
    </source>
</reference>
<evidence type="ECO:0000256" key="4">
    <source>
        <dbReference type="ARBA" id="ARBA00023242"/>
    </source>
</evidence>
<feature type="compositionally biased region" description="Low complexity" evidence="5">
    <location>
        <begin position="254"/>
        <end position="266"/>
    </location>
</feature>
<dbReference type="PANTHER" id="PTHR13112:SF0">
    <property type="entry name" value="FI21285P1"/>
    <property type="match status" value="1"/>
</dbReference>
<dbReference type="Proteomes" id="UP000321518">
    <property type="component" value="Unassembled WGS sequence"/>
</dbReference>
<dbReference type="AlphaFoldDB" id="A0A511KGL4"/>
<evidence type="ECO:0000256" key="2">
    <source>
        <dbReference type="ARBA" id="ARBA00005991"/>
    </source>
</evidence>
<feature type="compositionally biased region" description="Pro residues" evidence="5">
    <location>
        <begin position="288"/>
        <end position="297"/>
    </location>
</feature>
<dbReference type="InterPro" id="IPR012677">
    <property type="entry name" value="Nucleotide-bd_a/b_plait_sf"/>
</dbReference>
<comment type="caution">
    <text evidence="7">The sequence shown here is derived from an EMBL/GenBank/DDBJ whole genome shotgun (WGS) entry which is preliminary data.</text>
</comment>
<dbReference type="GO" id="GO:0005730">
    <property type="term" value="C:nucleolus"/>
    <property type="evidence" value="ECO:0007669"/>
    <property type="project" value="TreeGrafter"/>
</dbReference>
<feature type="region of interest" description="Disordered" evidence="5">
    <location>
        <begin position="222"/>
        <end position="445"/>
    </location>
</feature>
<dbReference type="GO" id="GO:0000184">
    <property type="term" value="P:nuclear-transcribed mRNA catabolic process, nonsense-mediated decay"/>
    <property type="evidence" value="ECO:0007669"/>
    <property type="project" value="UniProtKB-KW"/>
</dbReference>
<dbReference type="CDD" id="cd12455">
    <property type="entry name" value="RRM_like_Smg4_UPF3"/>
    <property type="match status" value="1"/>
</dbReference>
<sequence length="445" mass="45906">MAPNKSGSKGQGNQRLKLVVRRLPPDLPPAVFWKTVSSWVTREGADGEGLEGAEQVVWSQYKQGKVRRSGKDKDSVQSRAYITFKTPEALVAFSRGYDGWSFRDKAGNISQAVVEFAPYQRIPTAPAKPDPRQGTIDEDPDFLAFQEALTAAPAASQPAETPAINPKSTPLLEYLRQQKATAKASRKQALAAIKRKGPAVPVVLPGATKAQLATAVHGGVQAPVGKGAKNAKKDKVKEKKGKGKSKESSRSVTPVPGAVASGSGVANGRKGSKPPTRPASAAGGQANPPAPHIPLPPGSIGAHQQAQRNVALQAQQVRQQLQQQHRAAQQQQQRGAQQQQPPQPTAILSPQPQILRNLTRPMQQAVSPASLSTFPGAPAVQLPRPSPVPASSAPPTPTGGAGGQQGRGRGGGRGGGAGIGRGGRGRGRGRGGAAGAGGPPGGGAS</sequence>
<evidence type="ECO:0000313" key="7">
    <source>
        <dbReference type="EMBL" id="GEM09517.1"/>
    </source>
</evidence>
<dbReference type="EMBL" id="BJWK01000008">
    <property type="protein sequence ID" value="GEM09517.1"/>
    <property type="molecule type" value="Genomic_DNA"/>
</dbReference>
<evidence type="ECO:0000256" key="1">
    <source>
        <dbReference type="ARBA" id="ARBA00004123"/>
    </source>
</evidence>
<dbReference type="OrthoDB" id="18087at2759"/>
<feature type="compositionally biased region" description="Polar residues" evidence="5">
    <location>
        <begin position="346"/>
        <end position="373"/>
    </location>
</feature>
<gene>
    <name evidence="7" type="ORF">Rt10032_c08g3534</name>
</gene>
<proteinExistence type="inferred from homology"/>
<dbReference type="InterPro" id="IPR035979">
    <property type="entry name" value="RBD_domain_sf"/>
</dbReference>
<name>A0A511KGL4_RHOTO</name>
<evidence type="ECO:0000256" key="5">
    <source>
        <dbReference type="SAM" id="MobiDB-lite"/>
    </source>
</evidence>
<dbReference type="GO" id="GO:0003729">
    <property type="term" value="F:mRNA binding"/>
    <property type="evidence" value="ECO:0007669"/>
    <property type="project" value="TreeGrafter"/>
</dbReference>
<comment type="subcellular location">
    <subcellularLocation>
        <location evidence="1">Nucleus</location>
    </subcellularLocation>
</comment>
<evidence type="ECO:0000256" key="3">
    <source>
        <dbReference type="ARBA" id="ARBA00023161"/>
    </source>
</evidence>
<feature type="domain" description="UPF3" evidence="6">
    <location>
        <begin position="14"/>
        <end position="180"/>
    </location>
</feature>
<dbReference type="GO" id="GO:0005737">
    <property type="term" value="C:cytoplasm"/>
    <property type="evidence" value="ECO:0007669"/>
    <property type="project" value="TreeGrafter"/>
</dbReference>
<protein>
    <submittedName>
        <fullName evidence="7">Regulatorof nonsense transcripts 3</fullName>
    </submittedName>
</protein>
<comment type="similarity">
    <text evidence="2">Belongs to the RENT3 family.</text>
</comment>